<evidence type="ECO:0000313" key="3">
    <source>
        <dbReference type="Proteomes" id="UP000501179"/>
    </source>
</evidence>
<feature type="region of interest" description="Disordered" evidence="1">
    <location>
        <begin position="277"/>
        <end position="322"/>
    </location>
</feature>
<accession>A0A6G9GZA1</accession>
<sequence length="322" mass="34648">MSPRAPDDGPEPGEHTYLRARVKGRGHAYQVVNGTQNIAHHHHYDGLQAPLALPDLRLWIDRMAADYRTLATVGKGPVGRRRASSRTGELDALQEDLAATIEARKAGDQVRRLLAAGAAQYLYKSTRLPDGTLPESMMIDLAVFALWPLVQIPVPPAGWQDELARLTSPRLAQLVAQARRAGERGRPVPPDLFGRALAERPFTHGILALLEDLGDPRGGGACLTPLALAQGFSAPPRKAEPKAMLVWLFGAAALGGVGTSAASELAEQVWTWIHRQEHGTPDTPSVGGTDADDDGRPGSHHGTRPGYGHDPDDQGFLDDLFN</sequence>
<organism evidence="2 3">
    <name type="scientific">Streptomyces liangshanensis</name>
    <dbReference type="NCBI Taxonomy" id="2717324"/>
    <lineage>
        <taxon>Bacteria</taxon>
        <taxon>Bacillati</taxon>
        <taxon>Actinomycetota</taxon>
        <taxon>Actinomycetes</taxon>
        <taxon>Kitasatosporales</taxon>
        <taxon>Streptomycetaceae</taxon>
        <taxon>Streptomyces</taxon>
    </lineage>
</organism>
<name>A0A6G9GZA1_9ACTN</name>
<keyword evidence="3" id="KW-1185">Reference proteome</keyword>
<gene>
    <name evidence="2" type="ORF">HA039_15890</name>
</gene>
<reference evidence="2 3" key="1">
    <citation type="submission" date="2020-03" db="EMBL/GenBank/DDBJ databases">
        <title>A novel species.</title>
        <authorList>
            <person name="Gao J."/>
        </authorList>
    </citation>
    <scope>NUCLEOTIDE SEQUENCE [LARGE SCALE GENOMIC DNA]</scope>
    <source>
        <strain evidence="2 3">QMT-12</strain>
    </source>
</reference>
<dbReference type="AlphaFoldDB" id="A0A6G9GZA1"/>
<dbReference type="KEGG" id="slia:HA039_15890"/>
<dbReference type="Proteomes" id="UP000501179">
    <property type="component" value="Chromosome"/>
</dbReference>
<dbReference type="EMBL" id="CP050177">
    <property type="protein sequence ID" value="QIQ03613.1"/>
    <property type="molecule type" value="Genomic_DNA"/>
</dbReference>
<proteinExistence type="predicted"/>
<feature type="compositionally biased region" description="Acidic residues" evidence="1">
    <location>
        <begin position="313"/>
        <end position="322"/>
    </location>
</feature>
<dbReference type="RefSeq" id="WP_167029807.1">
    <property type="nucleotide sequence ID" value="NZ_CP050177.1"/>
</dbReference>
<evidence type="ECO:0000256" key="1">
    <source>
        <dbReference type="SAM" id="MobiDB-lite"/>
    </source>
</evidence>
<evidence type="ECO:0000313" key="2">
    <source>
        <dbReference type="EMBL" id="QIQ03613.1"/>
    </source>
</evidence>
<protein>
    <submittedName>
        <fullName evidence="2">Uncharacterized protein</fullName>
    </submittedName>
</protein>